<evidence type="ECO:0000313" key="1">
    <source>
        <dbReference type="EMBL" id="KJA16501.1"/>
    </source>
</evidence>
<dbReference type="Proteomes" id="UP000054270">
    <property type="component" value="Unassembled WGS sequence"/>
</dbReference>
<proteinExistence type="predicted"/>
<dbReference type="EMBL" id="KN817620">
    <property type="protein sequence ID" value="KJA16501.1"/>
    <property type="molecule type" value="Genomic_DNA"/>
</dbReference>
<name>A0A0D2NIS8_HYPSF</name>
<sequence length="168" mass="18238">MQNVTCEACVRLSKTPADVSFSLCRQTGQGTPDLSRALSVKARRLLLKYLLDMQCGLRGLCAALNTAVPPITYSVLTHSSRGSRTTRPQPSVSRHPAAYKVARLLFPRLADHASSLHLSCDPHAVPLDNCSYLAHTPRTRKVGPKFPGERSQLLADAGSCQYLPGPVM</sequence>
<evidence type="ECO:0000313" key="2">
    <source>
        <dbReference type="Proteomes" id="UP000054270"/>
    </source>
</evidence>
<protein>
    <submittedName>
        <fullName evidence="1">Uncharacterized protein</fullName>
    </submittedName>
</protein>
<reference evidence="2" key="1">
    <citation type="submission" date="2014-04" db="EMBL/GenBank/DDBJ databases">
        <title>Evolutionary Origins and Diversification of the Mycorrhizal Mutualists.</title>
        <authorList>
            <consortium name="DOE Joint Genome Institute"/>
            <consortium name="Mycorrhizal Genomics Consortium"/>
            <person name="Kohler A."/>
            <person name="Kuo A."/>
            <person name="Nagy L.G."/>
            <person name="Floudas D."/>
            <person name="Copeland A."/>
            <person name="Barry K.W."/>
            <person name="Cichocki N."/>
            <person name="Veneault-Fourrey C."/>
            <person name="LaButti K."/>
            <person name="Lindquist E.A."/>
            <person name="Lipzen A."/>
            <person name="Lundell T."/>
            <person name="Morin E."/>
            <person name="Murat C."/>
            <person name="Riley R."/>
            <person name="Ohm R."/>
            <person name="Sun H."/>
            <person name="Tunlid A."/>
            <person name="Henrissat B."/>
            <person name="Grigoriev I.V."/>
            <person name="Hibbett D.S."/>
            <person name="Martin F."/>
        </authorList>
    </citation>
    <scope>NUCLEOTIDE SEQUENCE [LARGE SCALE GENOMIC DNA]</scope>
    <source>
        <strain evidence="2">FD-334 SS-4</strain>
    </source>
</reference>
<dbReference type="AlphaFoldDB" id="A0A0D2NIS8"/>
<organism evidence="1 2">
    <name type="scientific">Hypholoma sublateritium (strain FD-334 SS-4)</name>
    <dbReference type="NCBI Taxonomy" id="945553"/>
    <lineage>
        <taxon>Eukaryota</taxon>
        <taxon>Fungi</taxon>
        <taxon>Dikarya</taxon>
        <taxon>Basidiomycota</taxon>
        <taxon>Agaricomycotina</taxon>
        <taxon>Agaricomycetes</taxon>
        <taxon>Agaricomycetidae</taxon>
        <taxon>Agaricales</taxon>
        <taxon>Agaricineae</taxon>
        <taxon>Strophariaceae</taxon>
        <taxon>Hypholoma</taxon>
    </lineage>
</organism>
<keyword evidence="2" id="KW-1185">Reference proteome</keyword>
<accession>A0A0D2NIS8</accession>
<gene>
    <name evidence="1" type="ORF">HYPSUDRAFT_291430</name>
</gene>